<dbReference type="KEGG" id="pmx:PERMA_0055"/>
<protein>
    <recommendedName>
        <fullName evidence="4">Rod shape-determining protein MreD</fullName>
    </recommendedName>
</protein>
<proteinExistence type="predicted"/>
<feature type="transmembrane region" description="Helical" evidence="1">
    <location>
        <begin position="87"/>
        <end position="107"/>
    </location>
</feature>
<feature type="transmembrane region" description="Helical" evidence="1">
    <location>
        <begin position="54"/>
        <end position="75"/>
    </location>
</feature>
<feature type="transmembrane region" description="Helical" evidence="1">
    <location>
        <begin position="12"/>
        <end position="34"/>
    </location>
</feature>
<evidence type="ECO:0000313" key="3">
    <source>
        <dbReference type="Proteomes" id="UP000001366"/>
    </source>
</evidence>
<evidence type="ECO:0000256" key="1">
    <source>
        <dbReference type="SAM" id="Phobius"/>
    </source>
</evidence>
<sequence>MVLLILQSSIVIKNLSVMNFTPDFLVILIILYTLNHGLKDSLKFSIFVGILQDMLNPVPTAFNLISKLLLTLATFSVKNRFFLGDIFIRSILIILLSVMDITVKILLTFLKTGIFYINVSFFAYVFLNFLIFYIVQIINENRQI</sequence>
<reference evidence="2 3" key="1">
    <citation type="journal article" date="2009" name="J. Bacteriol.">
        <title>Complete and draft genome sequences of six members of the Aquificales.</title>
        <authorList>
            <person name="Reysenbach A.L."/>
            <person name="Hamamura N."/>
            <person name="Podar M."/>
            <person name="Griffiths E."/>
            <person name="Ferreira S."/>
            <person name="Hochstein R."/>
            <person name="Heidelberg J."/>
            <person name="Johnson J."/>
            <person name="Mead D."/>
            <person name="Pohorille A."/>
            <person name="Sarmiento M."/>
            <person name="Schweighofer K."/>
            <person name="Seshadri R."/>
            <person name="Voytek M.A."/>
        </authorList>
    </citation>
    <scope>NUCLEOTIDE SEQUENCE [LARGE SCALE GENOMIC DNA]</scope>
    <source>
        <strain evidence="3">DSM 14350 / EX-H1</strain>
    </source>
</reference>
<dbReference type="AlphaFoldDB" id="C0QT38"/>
<keyword evidence="3" id="KW-1185">Reference proteome</keyword>
<keyword evidence="1" id="KW-1133">Transmembrane helix</keyword>
<dbReference type="STRING" id="123214.PERMA_0055"/>
<accession>C0QT38</accession>
<organism evidence="2 3">
    <name type="scientific">Persephonella marina (strain DSM 14350 / EX-H1)</name>
    <dbReference type="NCBI Taxonomy" id="123214"/>
    <lineage>
        <taxon>Bacteria</taxon>
        <taxon>Pseudomonadati</taxon>
        <taxon>Aquificota</taxon>
        <taxon>Aquificia</taxon>
        <taxon>Aquificales</taxon>
        <taxon>Hydrogenothermaceae</taxon>
        <taxon>Persephonella</taxon>
    </lineage>
</organism>
<evidence type="ECO:0000313" key="2">
    <source>
        <dbReference type="EMBL" id="ACO04565.1"/>
    </source>
</evidence>
<dbReference type="EMBL" id="CP001230">
    <property type="protein sequence ID" value="ACO04565.1"/>
    <property type="molecule type" value="Genomic_DNA"/>
</dbReference>
<dbReference type="HOGENOM" id="CLU_1794673_0_0_0"/>
<evidence type="ECO:0008006" key="4">
    <source>
        <dbReference type="Google" id="ProtNLM"/>
    </source>
</evidence>
<keyword evidence="1" id="KW-0812">Transmembrane</keyword>
<feature type="transmembrane region" description="Helical" evidence="1">
    <location>
        <begin position="113"/>
        <end position="135"/>
    </location>
</feature>
<gene>
    <name evidence="2" type="ordered locus">PERMA_0055</name>
</gene>
<keyword evidence="1" id="KW-0472">Membrane</keyword>
<name>C0QT38_PERMH</name>
<dbReference type="PaxDb" id="123214-PERMA_0055"/>
<dbReference type="Proteomes" id="UP000001366">
    <property type="component" value="Chromosome"/>
</dbReference>